<dbReference type="RefSeq" id="XP_026676816.1">
    <property type="nucleotide sequence ID" value="XM_026821015.1"/>
</dbReference>
<proteinExistence type="predicted"/>
<dbReference type="STRING" id="121845.A0A1S3CUZ9"/>
<name>A0A1S3CUZ9_DIACI</name>
<evidence type="ECO:0000313" key="2">
    <source>
        <dbReference type="Proteomes" id="UP000079169"/>
    </source>
</evidence>
<dbReference type="OMA" id="RCDETEL"/>
<evidence type="ECO:0000313" key="5">
    <source>
        <dbReference type="RefSeq" id="XP_026676817.1"/>
    </source>
</evidence>
<dbReference type="RefSeq" id="XP_008468342.1">
    <property type="nucleotide sequence ID" value="XM_008470120.3"/>
</dbReference>
<protein>
    <submittedName>
        <fullName evidence="3 4">Coiled-coil domain-containing protein 97-like</fullName>
    </submittedName>
</protein>
<dbReference type="Pfam" id="PF09747">
    <property type="entry name" value="CCD97-like_C"/>
    <property type="match status" value="1"/>
</dbReference>
<dbReference type="RefSeq" id="XP_026676817.1">
    <property type="nucleotide sequence ID" value="XM_026821016.1"/>
</dbReference>
<dbReference type="InterPro" id="IPR018613">
    <property type="entry name" value="Ccdc97-like"/>
</dbReference>
<dbReference type="GeneID" id="103505759"/>
<organism evidence="2 3">
    <name type="scientific">Diaphorina citri</name>
    <name type="common">Asian citrus psyllid</name>
    <dbReference type="NCBI Taxonomy" id="121845"/>
    <lineage>
        <taxon>Eukaryota</taxon>
        <taxon>Metazoa</taxon>
        <taxon>Ecdysozoa</taxon>
        <taxon>Arthropoda</taxon>
        <taxon>Hexapoda</taxon>
        <taxon>Insecta</taxon>
        <taxon>Pterygota</taxon>
        <taxon>Neoptera</taxon>
        <taxon>Paraneoptera</taxon>
        <taxon>Hemiptera</taxon>
        <taxon>Sternorrhyncha</taxon>
        <taxon>Psylloidea</taxon>
        <taxon>Psyllidae</taxon>
        <taxon>Diaphorininae</taxon>
        <taxon>Diaphorina</taxon>
    </lineage>
</organism>
<feature type="domain" description="CCD97-like C-terminal" evidence="1">
    <location>
        <begin position="102"/>
        <end position="149"/>
    </location>
</feature>
<dbReference type="PANTHER" id="PTHR31840:SF1">
    <property type="entry name" value="COILED-COIL DOMAIN-CONTAINING PROTEIN 97"/>
    <property type="match status" value="1"/>
</dbReference>
<evidence type="ECO:0000259" key="1">
    <source>
        <dbReference type="Pfam" id="PF09747"/>
    </source>
</evidence>
<dbReference type="PaxDb" id="121845-A0A1S3CUZ9"/>
<dbReference type="Proteomes" id="UP000079169">
    <property type="component" value="Unplaced"/>
</dbReference>
<reference evidence="3 4" key="1">
    <citation type="submission" date="2025-04" db="UniProtKB">
        <authorList>
            <consortium name="RefSeq"/>
        </authorList>
    </citation>
    <scope>IDENTIFICATION</scope>
</reference>
<gene>
    <name evidence="3" type="primary">LOC103505759</name>
    <name evidence="4 5" type="synonym">LOC103505757</name>
</gene>
<dbReference type="KEGG" id="dci:103505759"/>
<dbReference type="PANTHER" id="PTHR31840">
    <property type="entry name" value="COILED-COIL DOMAIN-CONTAINING PROTEIN 97"/>
    <property type="match status" value="1"/>
</dbReference>
<evidence type="ECO:0000313" key="3">
    <source>
        <dbReference type="RefSeq" id="XP_008468342.1"/>
    </source>
</evidence>
<dbReference type="InterPro" id="IPR040233">
    <property type="entry name" value="CCD97-like_C"/>
</dbReference>
<evidence type="ECO:0000313" key="4">
    <source>
        <dbReference type="RefSeq" id="XP_026676816.1"/>
    </source>
</evidence>
<sequence>MCLPQADLRNEILDHISTNTEAHFKSQQIGDPELTVTEKRTIAENILNKGVGLFLSRFGQYLSYEQLEFFQDSPQEDQYIVTHYLQLCRKQNSKLNEKLVRNRRFEAMNQLIKEGSYFSESEMKSRNPLLYEHLIGQYLTPEEREDMDRVDTSNIT</sequence>
<keyword evidence="2" id="KW-1185">Reference proteome</keyword>
<dbReference type="KEGG" id="dci:103505757"/>
<dbReference type="AlphaFoldDB" id="A0A1S3CUZ9"/>
<accession>A0A1S3CUZ9</accession>